<evidence type="ECO:0000313" key="4">
    <source>
        <dbReference type="EMBL" id="ROW02850.1"/>
    </source>
</evidence>
<proteinExistence type="predicted"/>
<keyword evidence="2" id="KW-0812">Transmembrane</keyword>
<evidence type="ECO:0008006" key="6">
    <source>
        <dbReference type="Google" id="ProtNLM"/>
    </source>
</evidence>
<evidence type="ECO:0000313" key="5">
    <source>
        <dbReference type="Proteomes" id="UP000284375"/>
    </source>
</evidence>
<organism evidence="4 5">
    <name type="scientific">Cytospora chrysosperma</name>
    <name type="common">Cytospora canker fungus</name>
    <name type="synonym">Sphaeria chrysosperma</name>
    <dbReference type="NCBI Taxonomy" id="252740"/>
    <lineage>
        <taxon>Eukaryota</taxon>
        <taxon>Fungi</taxon>
        <taxon>Dikarya</taxon>
        <taxon>Ascomycota</taxon>
        <taxon>Pezizomycotina</taxon>
        <taxon>Sordariomycetes</taxon>
        <taxon>Sordariomycetidae</taxon>
        <taxon>Diaporthales</taxon>
        <taxon>Cytosporaceae</taxon>
        <taxon>Cytospora</taxon>
    </lineage>
</organism>
<feature type="compositionally biased region" description="Basic and acidic residues" evidence="1">
    <location>
        <begin position="426"/>
        <end position="435"/>
    </location>
</feature>
<feature type="region of interest" description="Disordered" evidence="1">
    <location>
        <begin position="272"/>
        <end position="435"/>
    </location>
</feature>
<keyword evidence="5" id="KW-1185">Reference proteome</keyword>
<keyword evidence="3" id="KW-0732">Signal</keyword>
<keyword evidence="2" id="KW-0472">Membrane</keyword>
<comment type="caution">
    <text evidence="4">The sequence shown here is derived from an EMBL/GenBank/DDBJ whole genome shotgun (WGS) entry which is preliminary data.</text>
</comment>
<evidence type="ECO:0000256" key="1">
    <source>
        <dbReference type="SAM" id="MobiDB-lite"/>
    </source>
</evidence>
<gene>
    <name evidence="4" type="ORF">VSDG_01673</name>
</gene>
<feature type="chain" id="PRO_5019224670" description="Mid2 domain-containing protein" evidence="3">
    <location>
        <begin position="20"/>
        <end position="435"/>
    </location>
</feature>
<keyword evidence="2" id="KW-1133">Transmembrane helix</keyword>
<feature type="compositionally biased region" description="Polar residues" evidence="1">
    <location>
        <begin position="370"/>
        <end position="395"/>
    </location>
</feature>
<feature type="transmembrane region" description="Helical" evidence="2">
    <location>
        <begin position="239"/>
        <end position="264"/>
    </location>
</feature>
<evidence type="ECO:0000256" key="3">
    <source>
        <dbReference type="SAM" id="SignalP"/>
    </source>
</evidence>
<feature type="compositionally biased region" description="Polar residues" evidence="1">
    <location>
        <begin position="403"/>
        <end position="417"/>
    </location>
</feature>
<dbReference type="InterPro" id="IPR004913">
    <property type="entry name" value="Herpes_gJ"/>
</dbReference>
<feature type="region of interest" description="Disordered" evidence="1">
    <location>
        <begin position="201"/>
        <end position="237"/>
    </location>
</feature>
<sequence>MKSVLGLAAIGCSIALVEAGSFKWNANNDERRWAPAYETLGVMPLLGSSPAPTSPPNLAEARQYKRATTDNTCAYISGDPEQPLYCNPDSACVYNSIYSNIGCCPDTSSSCPIWTTCLDSTDASLYTTDNGYTLWCGETQYPNCITHLYQDAVFTGFTLYGCAVAAGTDEVVYSATLSASSSSGESSSSASSLQTSLDAASTTTTSTRTSSSISDSFASSPTSSASTPATKSQGSSTPIGAIVGGVVGGVAVIALFALGLVFLLRKKRRAAGGRPNAEQPPMDQPGGYPPQPPQGQPPMQQYQQSSFQPPVDPATGYAAGAHGLDNRSSIQKPGYNYNATQSMHDSSMGSPPGSPPPQSQSPGSMLPAYQVSNTSSYAMTPQSETAYGAPQNQATGPGAAPAHQNSAQPVYQQQSGGNYYEMPTEPADRELRELA</sequence>
<dbReference type="Proteomes" id="UP000284375">
    <property type="component" value="Unassembled WGS sequence"/>
</dbReference>
<dbReference type="EMBL" id="LJZO01000004">
    <property type="protein sequence ID" value="ROW02850.1"/>
    <property type="molecule type" value="Genomic_DNA"/>
</dbReference>
<dbReference type="Pfam" id="PF03229">
    <property type="entry name" value="Alpha_GJ"/>
    <property type="match status" value="1"/>
</dbReference>
<reference evidence="4 5" key="1">
    <citation type="submission" date="2015-09" db="EMBL/GenBank/DDBJ databases">
        <title>Host preference determinants of Valsa canker pathogens revealed by comparative genomics.</title>
        <authorList>
            <person name="Yin Z."/>
            <person name="Huang L."/>
        </authorList>
    </citation>
    <scope>NUCLEOTIDE SEQUENCE [LARGE SCALE GENOMIC DNA]</scope>
    <source>
        <strain evidence="4 5">YSFL</strain>
    </source>
</reference>
<feature type="compositionally biased region" description="Pro residues" evidence="1">
    <location>
        <begin position="287"/>
        <end position="296"/>
    </location>
</feature>
<accession>A0A423WHN4</accession>
<protein>
    <recommendedName>
        <fullName evidence="6">Mid2 domain-containing protein</fullName>
    </recommendedName>
</protein>
<name>A0A423WHN4_CYTCH</name>
<dbReference type="STRING" id="252740.A0A423WHN4"/>
<feature type="compositionally biased region" description="Low complexity" evidence="1">
    <location>
        <begin position="201"/>
        <end position="232"/>
    </location>
</feature>
<feature type="signal peptide" evidence="3">
    <location>
        <begin position="1"/>
        <end position="19"/>
    </location>
</feature>
<feature type="compositionally biased region" description="Low complexity" evidence="1">
    <location>
        <begin position="297"/>
        <end position="309"/>
    </location>
</feature>
<dbReference type="AlphaFoldDB" id="A0A423WHN4"/>
<evidence type="ECO:0000256" key="2">
    <source>
        <dbReference type="SAM" id="Phobius"/>
    </source>
</evidence>
<dbReference type="OrthoDB" id="4849731at2759"/>
<feature type="compositionally biased region" description="Polar residues" evidence="1">
    <location>
        <begin position="326"/>
        <end position="345"/>
    </location>
</feature>